<reference evidence="2" key="2">
    <citation type="journal article" date="2015" name="Data Brief">
        <title>Shoot transcriptome of the giant reed, Arundo donax.</title>
        <authorList>
            <person name="Barrero R.A."/>
            <person name="Guerrero F.D."/>
            <person name="Moolhuijzen P."/>
            <person name="Goolsby J.A."/>
            <person name="Tidwell J."/>
            <person name="Bellgard S.E."/>
            <person name="Bellgard M.I."/>
        </authorList>
    </citation>
    <scope>NUCLEOTIDE SEQUENCE</scope>
    <source>
        <tissue evidence="2">Shoot tissue taken approximately 20 cm above the soil surface</tissue>
    </source>
</reference>
<sequence length="87" mass="8275">MYGLAEPSTGKSTTPATAGAPPSSPLLALRCRALSRSLRCSIGTPLWGTARSSVSAAGNGSAAAAAPRPTSSAATTSTATSGGLIGG</sequence>
<dbReference type="EMBL" id="GBRH01217605">
    <property type="protein sequence ID" value="JAD80290.1"/>
    <property type="molecule type" value="Transcribed_RNA"/>
</dbReference>
<organism evidence="2">
    <name type="scientific">Arundo donax</name>
    <name type="common">Giant reed</name>
    <name type="synonym">Donax arundinaceus</name>
    <dbReference type="NCBI Taxonomy" id="35708"/>
    <lineage>
        <taxon>Eukaryota</taxon>
        <taxon>Viridiplantae</taxon>
        <taxon>Streptophyta</taxon>
        <taxon>Embryophyta</taxon>
        <taxon>Tracheophyta</taxon>
        <taxon>Spermatophyta</taxon>
        <taxon>Magnoliopsida</taxon>
        <taxon>Liliopsida</taxon>
        <taxon>Poales</taxon>
        <taxon>Poaceae</taxon>
        <taxon>PACMAD clade</taxon>
        <taxon>Arundinoideae</taxon>
        <taxon>Arundineae</taxon>
        <taxon>Arundo</taxon>
    </lineage>
</organism>
<proteinExistence type="predicted"/>
<feature type="region of interest" description="Disordered" evidence="1">
    <location>
        <begin position="1"/>
        <end position="24"/>
    </location>
</feature>
<evidence type="ECO:0000256" key="1">
    <source>
        <dbReference type="SAM" id="MobiDB-lite"/>
    </source>
</evidence>
<feature type="compositionally biased region" description="Low complexity" evidence="1">
    <location>
        <begin position="7"/>
        <end position="24"/>
    </location>
</feature>
<name>A0A0A9D3R5_ARUDO</name>
<reference evidence="2" key="1">
    <citation type="submission" date="2014-09" db="EMBL/GenBank/DDBJ databases">
        <authorList>
            <person name="Magalhaes I.L.F."/>
            <person name="Oliveira U."/>
            <person name="Santos F.R."/>
            <person name="Vidigal T.H.D.A."/>
            <person name="Brescovit A.D."/>
            <person name="Santos A.J."/>
        </authorList>
    </citation>
    <scope>NUCLEOTIDE SEQUENCE</scope>
    <source>
        <tissue evidence="2">Shoot tissue taken approximately 20 cm above the soil surface</tissue>
    </source>
</reference>
<protein>
    <submittedName>
        <fullName evidence="2">Uncharacterized protein</fullName>
    </submittedName>
</protein>
<feature type="region of interest" description="Disordered" evidence="1">
    <location>
        <begin position="51"/>
        <end position="87"/>
    </location>
</feature>
<dbReference type="AlphaFoldDB" id="A0A0A9D3R5"/>
<evidence type="ECO:0000313" key="2">
    <source>
        <dbReference type="EMBL" id="JAD80290.1"/>
    </source>
</evidence>
<accession>A0A0A9D3R5</accession>